<sequence>MAKSLYSTTEEHTKSARMGRAVVDLGGDICRSVLSKYVPPQELLGKLQVGRPVRFENMQRELIMDVSSTGYEAFDLTLLYKLLRNVAGIDPPKKGWGKPPRESDLSESDDIERIHNLRNDAYGHITCTRDPGKEWDKYWRELEGVCERMDKRFIDTTFLQDLEFIKTCPMDEQLEKTYTQKLKEMNEKEFDLSSRIHDLEGKYMQYIIYNLCTCVLRCLMET</sequence>
<dbReference type="Pfam" id="PF18738">
    <property type="entry name" value="HEPN_DZIP3"/>
    <property type="match status" value="1"/>
</dbReference>
<evidence type="ECO:0000313" key="2">
    <source>
        <dbReference type="EMBL" id="KAK3104462.1"/>
    </source>
</evidence>
<dbReference type="Proteomes" id="UP001186944">
    <property type="component" value="Unassembled WGS sequence"/>
</dbReference>
<evidence type="ECO:0000259" key="1">
    <source>
        <dbReference type="Pfam" id="PF18738"/>
    </source>
</evidence>
<proteinExistence type="predicted"/>
<dbReference type="InterPro" id="IPR041249">
    <property type="entry name" value="HEPN_DZIP3"/>
</dbReference>
<accession>A0AA88YGK6</accession>
<dbReference type="EMBL" id="VSWD01000004">
    <property type="protein sequence ID" value="KAK3104462.1"/>
    <property type="molecule type" value="Genomic_DNA"/>
</dbReference>
<reference evidence="2" key="1">
    <citation type="submission" date="2019-08" db="EMBL/GenBank/DDBJ databases">
        <title>The improved chromosome-level genome for the pearl oyster Pinctada fucata martensii using PacBio sequencing and Hi-C.</title>
        <authorList>
            <person name="Zheng Z."/>
        </authorList>
    </citation>
    <scope>NUCLEOTIDE SEQUENCE</scope>
    <source>
        <strain evidence="2">ZZ-2019</strain>
        <tissue evidence="2">Adductor muscle</tissue>
    </source>
</reference>
<protein>
    <recommendedName>
        <fullName evidence="1">DZIP3-like HEPN domain-containing protein</fullName>
    </recommendedName>
</protein>
<gene>
    <name evidence="2" type="ORF">FSP39_002501</name>
</gene>
<organism evidence="2 3">
    <name type="scientific">Pinctada imbricata</name>
    <name type="common">Atlantic pearl-oyster</name>
    <name type="synonym">Pinctada martensii</name>
    <dbReference type="NCBI Taxonomy" id="66713"/>
    <lineage>
        <taxon>Eukaryota</taxon>
        <taxon>Metazoa</taxon>
        <taxon>Spiralia</taxon>
        <taxon>Lophotrochozoa</taxon>
        <taxon>Mollusca</taxon>
        <taxon>Bivalvia</taxon>
        <taxon>Autobranchia</taxon>
        <taxon>Pteriomorphia</taxon>
        <taxon>Pterioida</taxon>
        <taxon>Pterioidea</taxon>
        <taxon>Pteriidae</taxon>
        <taxon>Pinctada</taxon>
    </lineage>
</organism>
<name>A0AA88YGK6_PINIB</name>
<comment type="caution">
    <text evidence="2">The sequence shown here is derived from an EMBL/GenBank/DDBJ whole genome shotgun (WGS) entry which is preliminary data.</text>
</comment>
<keyword evidence="3" id="KW-1185">Reference proteome</keyword>
<feature type="domain" description="DZIP3-like HEPN" evidence="1">
    <location>
        <begin position="60"/>
        <end position="178"/>
    </location>
</feature>
<evidence type="ECO:0000313" key="3">
    <source>
        <dbReference type="Proteomes" id="UP001186944"/>
    </source>
</evidence>
<dbReference type="AlphaFoldDB" id="A0AA88YGK6"/>